<gene>
    <name evidence="1" type="ORF">HJG63_010268</name>
</gene>
<protein>
    <submittedName>
        <fullName evidence="1">Uncharacterized protein</fullName>
    </submittedName>
</protein>
<keyword evidence="2" id="KW-1185">Reference proteome</keyword>
<dbReference type="AlphaFoldDB" id="A0A7J8JH18"/>
<organism evidence="1 2">
    <name type="scientific">Rousettus aegyptiacus</name>
    <name type="common">Egyptian fruit bat</name>
    <name type="synonym">Pteropus aegyptiacus</name>
    <dbReference type="NCBI Taxonomy" id="9407"/>
    <lineage>
        <taxon>Eukaryota</taxon>
        <taxon>Metazoa</taxon>
        <taxon>Chordata</taxon>
        <taxon>Craniata</taxon>
        <taxon>Vertebrata</taxon>
        <taxon>Euteleostomi</taxon>
        <taxon>Mammalia</taxon>
        <taxon>Eutheria</taxon>
        <taxon>Laurasiatheria</taxon>
        <taxon>Chiroptera</taxon>
        <taxon>Yinpterochiroptera</taxon>
        <taxon>Pteropodoidea</taxon>
        <taxon>Pteropodidae</taxon>
        <taxon>Rousettinae</taxon>
        <taxon>Rousettus</taxon>
    </lineage>
</organism>
<reference evidence="1 2" key="1">
    <citation type="journal article" date="2020" name="Nature">
        <title>Six reference-quality genomes reveal evolution of bat adaptations.</title>
        <authorList>
            <person name="Jebb D."/>
            <person name="Huang Z."/>
            <person name="Pippel M."/>
            <person name="Hughes G.M."/>
            <person name="Lavrichenko K."/>
            <person name="Devanna P."/>
            <person name="Winkler S."/>
            <person name="Jermiin L.S."/>
            <person name="Skirmuntt E.C."/>
            <person name="Katzourakis A."/>
            <person name="Burkitt-Gray L."/>
            <person name="Ray D.A."/>
            <person name="Sullivan K.A.M."/>
            <person name="Roscito J.G."/>
            <person name="Kirilenko B.M."/>
            <person name="Davalos L.M."/>
            <person name="Corthals A.P."/>
            <person name="Power M.L."/>
            <person name="Jones G."/>
            <person name="Ransome R.D."/>
            <person name="Dechmann D.K.N."/>
            <person name="Locatelli A.G."/>
            <person name="Puechmaille S.J."/>
            <person name="Fedrigo O."/>
            <person name="Jarvis E.D."/>
            <person name="Hiller M."/>
            <person name="Vernes S.C."/>
            <person name="Myers E.W."/>
            <person name="Teeling E.C."/>
        </authorList>
    </citation>
    <scope>NUCLEOTIDE SEQUENCE [LARGE SCALE GENOMIC DNA]</scope>
    <source>
        <strain evidence="1">MRouAeg1</strain>
        <tissue evidence="1">Muscle</tissue>
    </source>
</reference>
<comment type="caution">
    <text evidence="1">The sequence shown here is derived from an EMBL/GenBank/DDBJ whole genome shotgun (WGS) entry which is preliminary data.</text>
</comment>
<dbReference type="Proteomes" id="UP000593571">
    <property type="component" value="Unassembled WGS sequence"/>
</dbReference>
<evidence type="ECO:0000313" key="1">
    <source>
        <dbReference type="EMBL" id="KAF6495998.1"/>
    </source>
</evidence>
<proteinExistence type="predicted"/>
<accession>A0A7J8JH18</accession>
<sequence>MRLSFPASSLTPSVYLPHSSQTDFKTKIKSCCSPVQNPLLASCLPFNKTQSYIMVYKVLHNLHFPAYFIRSPLCLLHFDSPNTCLPLSICTCYLLCLECFLFHRPFLEYSCTSCTCLFECHLIKEAFQNHLYHTHTPLSTPFILFFFIAFITM</sequence>
<evidence type="ECO:0000313" key="2">
    <source>
        <dbReference type="Proteomes" id="UP000593571"/>
    </source>
</evidence>
<dbReference type="EMBL" id="JACASE010000002">
    <property type="protein sequence ID" value="KAF6495998.1"/>
    <property type="molecule type" value="Genomic_DNA"/>
</dbReference>
<name>A0A7J8JH18_ROUAE</name>